<feature type="transmembrane region" description="Helical" evidence="7">
    <location>
        <begin position="368"/>
        <end position="390"/>
    </location>
</feature>
<feature type="transmembrane region" description="Helical" evidence="7">
    <location>
        <begin position="142"/>
        <end position="164"/>
    </location>
</feature>
<reference evidence="9" key="1">
    <citation type="submission" date="2020-02" db="EMBL/GenBank/DDBJ databases">
        <authorList>
            <person name="Meier V. D."/>
        </authorList>
    </citation>
    <scope>NUCLEOTIDE SEQUENCE</scope>
    <source>
        <strain evidence="9">AVDCRST_MAG54</strain>
    </source>
</reference>
<feature type="transmembrane region" description="Helical" evidence="7">
    <location>
        <begin position="170"/>
        <end position="191"/>
    </location>
</feature>
<organism evidence="9">
    <name type="scientific">uncultured Actinomycetospora sp</name>
    <dbReference type="NCBI Taxonomy" id="1135996"/>
    <lineage>
        <taxon>Bacteria</taxon>
        <taxon>Bacillati</taxon>
        <taxon>Actinomycetota</taxon>
        <taxon>Actinomycetes</taxon>
        <taxon>Pseudonocardiales</taxon>
        <taxon>Pseudonocardiaceae</taxon>
        <taxon>Actinomycetospora</taxon>
        <taxon>environmental samples</taxon>
    </lineage>
</organism>
<feature type="transmembrane region" description="Helical" evidence="7">
    <location>
        <begin position="203"/>
        <end position="222"/>
    </location>
</feature>
<gene>
    <name evidence="9" type="ORF">AVDCRST_MAG54-3078</name>
</gene>
<feature type="transmembrane region" description="Helical" evidence="7">
    <location>
        <begin position="113"/>
        <end position="130"/>
    </location>
</feature>
<evidence type="ECO:0000256" key="7">
    <source>
        <dbReference type="SAM" id="Phobius"/>
    </source>
</evidence>
<keyword evidence="4 7" id="KW-0812">Transmembrane</keyword>
<dbReference type="CDD" id="cd17504">
    <property type="entry name" value="MFS_MMR_MDR_like"/>
    <property type="match status" value="1"/>
</dbReference>
<dbReference type="Gene3D" id="1.20.1250.20">
    <property type="entry name" value="MFS general substrate transporter like domains"/>
    <property type="match status" value="1"/>
</dbReference>
<dbReference type="InterPro" id="IPR011701">
    <property type="entry name" value="MFS"/>
</dbReference>
<evidence type="ECO:0000259" key="8">
    <source>
        <dbReference type="PROSITE" id="PS50850"/>
    </source>
</evidence>
<sequence>MPHAGVPTARRAAPRPALVVAVLSSVGLVASLCMTLVVPVIPQLPRLLDTTTATASWVITATLLAGAVATPIAGRLGDMLGKRRVLLATLALLVLGSVLCAVTDALLPVLVGRALQGVAVSAVPLGISLMRDTLPAARLGSGIALMSATLGIGGGLGLPLSAVIVEVADWHALFWVAGGLGLAGLLLVGLVIPETTTRSGGRFDGVGAVGLSIGLIGLLLALSKGSEWGWTSATTLGSAGVAVVALLAWGVYELRTTDPLVDLRLNARRAVLLPNLISIPVGVAMFTGMVVFPQLLSAPLSSGHGLGLSLLAAGLVLAPNGLVMMLMSPVTARISAKAGPRTSLRVGLVVIAVAYAASTVLLTAAWQIAVVISVVGAGVALAYGALPALIMRALPTTRTAAANGLNTLMRSIGTSTASALAAVVLSASTIPVEGTLVPSLGALRTTLLIAAGCAVLALLVSFWVPSLPEPDAGADTDTDTDTDEAAPALLRGRVLHDHGAPAAGARVTLVDHDGRQLSVSPVDTDGAFAADPGPHRPVLLIAGLAGARPAAVHVVPGQDTLDRPVVLSPTER</sequence>
<dbReference type="PROSITE" id="PS50850">
    <property type="entry name" value="MFS"/>
    <property type="match status" value="1"/>
</dbReference>
<feature type="transmembrane region" description="Helical" evidence="7">
    <location>
        <begin position="272"/>
        <end position="296"/>
    </location>
</feature>
<keyword evidence="2" id="KW-0813">Transport</keyword>
<feature type="transmembrane region" description="Helical" evidence="7">
    <location>
        <begin position="228"/>
        <end position="252"/>
    </location>
</feature>
<evidence type="ECO:0000256" key="6">
    <source>
        <dbReference type="ARBA" id="ARBA00023136"/>
    </source>
</evidence>
<evidence type="ECO:0000256" key="5">
    <source>
        <dbReference type="ARBA" id="ARBA00022989"/>
    </source>
</evidence>
<dbReference type="Pfam" id="PF07690">
    <property type="entry name" value="MFS_1"/>
    <property type="match status" value="1"/>
</dbReference>
<keyword evidence="5 7" id="KW-1133">Transmembrane helix</keyword>
<dbReference type="InterPro" id="IPR036259">
    <property type="entry name" value="MFS_trans_sf"/>
</dbReference>
<dbReference type="PANTHER" id="PTHR42718">
    <property type="entry name" value="MAJOR FACILITATOR SUPERFAMILY MULTIDRUG TRANSPORTER MFSC"/>
    <property type="match status" value="1"/>
</dbReference>
<keyword evidence="6 7" id="KW-0472">Membrane</keyword>
<dbReference type="GO" id="GO:0022857">
    <property type="term" value="F:transmembrane transporter activity"/>
    <property type="evidence" value="ECO:0007669"/>
    <property type="project" value="InterPro"/>
</dbReference>
<name>A0A6J4JC12_9PSEU</name>
<feature type="transmembrane region" description="Helical" evidence="7">
    <location>
        <begin position="53"/>
        <end position="73"/>
    </location>
</feature>
<dbReference type="Gene3D" id="1.20.1720.10">
    <property type="entry name" value="Multidrug resistance protein D"/>
    <property type="match status" value="1"/>
</dbReference>
<feature type="transmembrane region" description="Helical" evidence="7">
    <location>
        <begin position="308"/>
        <end position="332"/>
    </location>
</feature>
<accession>A0A6J4JC12</accession>
<evidence type="ECO:0000313" key="9">
    <source>
        <dbReference type="EMBL" id="CAA9272281.1"/>
    </source>
</evidence>
<feature type="transmembrane region" description="Helical" evidence="7">
    <location>
        <begin position="85"/>
        <end position="107"/>
    </location>
</feature>
<evidence type="ECO:0000256" key="2">
    <source>
        <dbReference type="ARBA" id="ARBA00022448"/>
    </source>
</evidence>
<dbReference type="AlphaFoldDB" id="A0A6J4JC12"/>
<proteinExistence type="predicted"/>
<evidence type="ECO:0000256" key="4">
    <source>
        <dbReference type="ARBA" id="ARBA00022692"/>
    </source>
</evidence>
<evidence type="ECO:0000256" key="1">
    <source>
        <dbReference type="ARBA" id="ARBA00004651"/>
    </source>
</evidence>
<dbReference type="PANTHER" id="PTHR42718:SF46">
    <property type="entry name" value="BLR6921 PROTEIN"/>
    <property type="match status" value="1"/>
</dbReference>
<feature type="transmembrane region" description="Helical" evidence="7">
    <location>
        <begin position="442"/>
        <end position="464"/>
    </location>
</feature>
<feature type="transmembrane region" description="Helical" evidence="7">
    <location>
        <begin position="344"/>
        <end position="362"/>
    </location>
</feature>
<dbReference type="InterPro" id="IPR020846">
    <property type="entry name" value="MFS_dom"/>
</dbReference>
<feature type="transmembrane region" description="Helical" evidence="7">
    <location>
        <begin position="17"/>
        <end position="41"/>
    </location>
</feature>
<feature type="domain" description="Major facilitator superfamily (MFS) profile" evidence="8">
    <location>
        <begin position="19"/>
        <end position="469"/>
    </location>
</feature>
<dbReference type="SUPFAM" id="SSF103473">
    <property type="entry name" value="MFS general substrate transporter"/>
    <property type="match status" value="1"/>
</dbReference>
<comment type="subcellular location">
    <subcellularLocation>
        <location evidence="1">Cell membrane</location>
        <topology evidence="1">Multi-pass membrane protein</topology>
    </subcellularLocation>
</comment>
<evidence type="ECO:0000256" key="3">
    <source>
        <dbReference type="ARBA" id="ARBA00022475"/>
    </source>
</evidence>
<protein>
    <submittedName>
        <fullName evidence="9">Uncharacterized MFS-type transporter</fullName>
    </submittedName>
</protein>
<dbReference type="GO" id="GO:0005886">
    <property type="term" value="C:plasma membrane"/>
    <property type="evidence" value="ECO:0007669"/>
    <property type="project" value="UniProtKB-SubCell"/>
</dbReference>
<keyword evidence="3" id="KW-1003">Cell membrane</keyword>
<feature type="transmembrane region" description="Helical" evidence="7">
    <location>
        <begin position="411"/>
        <end position="430"/>
    </location>
</feature>
<dbReference type="EMBL" id="CADCTH010000388">
    <property type="protein sequence ID" value="CAA9272281.1"/>
    <property type="molecule type" value="Genomic_DNA"/>
</dbReference>